<evidence type="ECO:0000313" key="1">
    <source>
        <dbReference type="EMBL" id="GGD73074.1"/>
    </source>
</evidence>
<protein>
    <submittedName>
        <fullName evidence="1">Uncharacterized protein</fullName>
    </submittedName>
</protein>
<dbReference type="RefSeq" id="WP_188993069.1">
    <property type="nucleotide sequence ID" value="NZ_BMHP01000002.1"/>
</dbReference>
<evidence type="ECO:0000313" key="2">
    <source>
        <dbReference type="Proteomes" id="UP000612456"/>
    </source>
</evidence>
<sequence>MGYIEAIKVKAVDTVAAGALACAIADGERLVNAAKLAAIVSALKVRSVIR</sequence>
<dbReference type="Proteomes" id="UP000612456">
    <property type="component" value="Unassembled WGS sequence"/>
</dbReference>
<accession>A0A916Z2U3</accession>
<name>A0A916Z2U3_9BACL</name>
<reference evidence="1" key="1">
    <citation type="journal article" date="2014" name="Int. J. Syst. Evol. Microbiol.">
        <title>Complete genome sequence of Corynebacterium casei LMG S-19264T (=DSM 44701T), isolated from a smear-ripened cheese.</title>
        <authorList>
            <consortium name="US DOE Joint Genome Institute (JGI-PGF)"/>
            <person name="Walter F."/>
            <person name="Albersmeier A."/>
            <person name="Kalinowski J."/>
            <person name="Ruckert C."/>
        </authorList>
    </citation>
    <scope>NUCLEOTIDE SEQUENCE</scope>
    <source>
        <strain evidence="1">CGMCC 1.15178</strain>
    </source>
</reference>
<reference evidence="1" key="2">
    <citation type="submission" date="2020-09" db="EMBL/GenBank/DDBJ databases">
        <authorList>
            <person name="Sun Q."/>
            <person name="Zhou Y."/>
        </authorList>
    </citation>
    <scope>NUCLEOTIDE SEQUENCE</scope>
    <source>
        <strain evidence="1">CGMCC 1.15178</strain>
    </source>
</reference>
<dbReference type="Gene3D" id="3.40.1190.20">
    <property type="match status" value="1"/>
</dbReference>
<keyword evidence="2" id="KW-1185">Reference proteome</keyword>
<dbReference type="InterPro" id="IPR029056">
    <property type="entry name" value="Ribokinase-like"/>
</dbReference>
<organism evidence="1 2">
    <name type="scientific">Paenibacillus nasutitermitis</name>
    <dbReference type="NCBI Taxonomy" id="1652958"/>
    <lineage>
        <taxon>Bacteria</taxon>
        <taxon>Bacillati</taxon>
        <taxon>Bacillota</taxon>
        <taxon>Bacilli</taxon>
        <taxon>Bacillales</taxon>
        <taxon>Paenibacillaceae</taxon>
        <taxon>Paenibacillus</taxon>
    </lineage>
</organism>
<dbReference type="EMBL" id="BMHP01000002">
    <property type="protein sequence ID" value="GGD73074.1"/>
    <property type="molecule type" value="Genomic_DNA"/>
</dbReference>
<dbReference type="AlphaFoldDB" id="A0A916Z2U3"/>
<comment type="caution">
    <text evidence="1">The sequence shown here is derived from an EMBL/GenBank/DDBJ whole genome shotgun (WGS) entry which is preliminary data.</text>
</comment>
<dbReference type="SUPFAM" id="SSF53613">
    <property type="entry name" value="Ribokinase-like"/>
    <property type="match status" value="1"/>
</dbReference>
<proteinExistence type="predicted"/>
<gene>
    <name evidence="1" type="ORF">GCM10010911_33650</name>
</gene>